<evidence type="ECO:0000259" key="17">
    <source>
        <dbReference type="PROSITE" id="PS50105"/>
    </source>
</evidence>
<keyword evidence="6" id="KW-0418">Kinase</keyword>
<name>A0A4U5VC98_COLLU</name>
<keyword evidence="16" id="KW-0732">Signal</keyword>
<dbReference type="GO" id="GO:0033188">
    <property type="term" value="F:sphingomyelin synthase activity"/>
    <property type="evidence" value="ECO:0007669"/>
    <property type="project" value="UniProtKB-EC"/>
</dbReference>
<dbReference type="InterPro" id="IPR001660">
    <property type="entry name" value="SAM"/>
</dbReference>
<evidence type="ECO:0000256" key="9">
    <source>
        <dbReference type="ARBA" id="ARBA00023034"/>
    </source>
</evidence>
<feature type="signal peptide" evidence="16">
    <location>
        <begin position="1"/>
        <end position="30"/>
    </location>
</feature>
<dbReference type="AlphaFoldDB" id="A0A4U5VC98"/>
<keyword evidence="7" id="KW-0746">Sphingolipid metabolism</keyword>
<dbReference type="InterPro" id="IPR013761">
    <property type="entry name" value="SAM/pointed_sf"/>
</dbReference>
<dbReference type="FunFam" id="1.10.150.50:FF:000040">
    <property type="entry name" value="Phosphatidylcholine:ceramide cholinephosphotransferase 1"/>
    <property type="match status" value="1"/>
</dbReference>
<dbReference type="PROSITE" id="PS50105">
    <property type="entry name" value="SAM_DOMAIN"/>
    <property type="match status" value="1"/>
</dbReference>
<evidence type="ECO:0000256" key="10">
    <source>
        <dbReference type="ARBA" id="ARBA00023098"/>
    </source>
</evidence>
<evidence type="ECO:0000313" key="18">
    <source>
        <dbReference type="EMBL" id="TKS85717.1"/>
    </source>
</evidence>
<evidence type="ECO:0000256" key="7">
    <source>
        <dbReference type="ARBA" id="ARBA00022919"/>
    </source>
</evidence>
<keyword evidence="3 18" id="KW-0808">Transferase</keyword>
<organism evidence="18 19">
    <name type="scientific">Collichthys lucidus</name>
    <name type="common">Big head croaker</name>
    <name type="synonym">Sciaena lucida</name>
    <dbReference type="NCBI Taxonomy" id="240159"/>
    <lineage>
        <taxon>Eukaryota</taxon>
        <taxon>Metazoa</taxon>
        <taxon>Chordata</taxon>
        <taxon>Craniata</taxon>
        <taxon>Vertebrata</taxon>
        <taxon>Euteleostomi</taxon>
        <taxon>Actinopterygii</taxon>
        <taxon>Neopterygii</taxon>
        <taxon>Teleostei</taxon>
        <taxon>Neoteleostei</taxon>
        <taxon>Acanthomorphata</taxon>
        <taxon>Eupercaria</taxon>
        <taxon>Sciaenidae</taxon>
        <taxon>Collichthys</taxon>
    </lineage>
</organism>
<keyword evidence="10" id="KW-0443">Lipid metabolism</keyword>
<dbReference type="Pfam" id="PF00536">
    <property type="entry name" value="SAM_1"/>
    <property type="match status" value="1"/>
</dbReference>
<dbReference type="SUPFAM" id="SSF47769">
    <property type="entry name" value="SAM/Pointed domain"/>
    <property type="match status" value="1"/>
</dbReference>
<evidence type="ECO:0000256" key="12">
    <source>
        <dbReference type="ARBA" id="ARBA00038996"/>
    </source>
</evidence>
<dbReference type="GO" id="GO:0000139">
    <property type="term" value="C:Golgi membrane"/>
    <property type="evidence" value="ECO:0007669"/>
    <property type="project" value="UniProtKB-SubCell"/>
</dbReference>
<dbReference type="Gene3D" id="1.10.150.50">
    <property type="entry name" value="Transcription Factor, Ets-1"/>
    <property type="match status" value="1"/>
</dbReference>
<dbReference type="Proteomes" id="UP000298787">
    <property type="component" value="Chromosome 17"/>
</dbReference>
<evidence type="ECO:0000256" key="4">
    <source>
        <dbReference type="ARBA" id="ARBA00022692"/>
    </source>
</evidence>
<keyword evidence="4" id="KW-0812">Transmembrane</keyword>
<evidence type="ECO:0000256" key="2">
    <source>
        <dbReference type="ARBA" id="ARBA00005441"/>
    </source>
</evidence>
<dbReference type="GO" id="GO:0016301">
    <property type="term" value="F:kinase activity"/>
    <property type="evidence" value="ECO:0007669"/>
    <property type="project" value="UniProtKB-KW"/>
</dbReference>
<keyword evidence="19" id="KW-1185">Reference proteome</keyword>
<feature type="domain" description="SAM" evidence="17">
    <location>
        <begin position="44"/>
        <end position="107"/>
    </location>
</feature>
<accession>A0A4U5VC98</accession>
<evidence type="ECO:0000256" key="3">
    <source>
        <dbReference type="ARBA" id="ARBA00022679"/>
    </source>
</evidence>
<evidence type="ECO:0000256" key="6">
    <source>
        <dbReference type="ARBA" id="ARBA00022777"/>
    </source>
</evidence>
<comment type="similarity">
    <text evidence="2">Belongs to the sphingomyelin synthase family.</text>
</comment>
<evidence type="ECO:0000256" key="1">
    <source>
        <dbReference type="ARBA" id="ARBA00004653"/>
    </source>
</evidence>
<dbReference type="STRING" id="240159.A0A4U5VC98"/>
<feature type="chain" id="PRO_5020699239" description="Phosphatidylcholine:ceramide cholinephosphotransferase 1" evidence="16">
    <location>
        <begin position="31"/>
        <end position="126"/>
    </location>
</feature>
<evidence type="ECO:0000256" key="15">
    <source>
        <dbReference type="ARBA" id="ARBA00049904"/>
    </source>
</evidence>
<evidence type="ECO:0000256" key="11">
    <source>
        <dbReference type="ARBA" id="ARBA00023136"/>
    </source>
</evidence>
<gene>
    <name evidence="18" type="ORF">D9C73_019625</name>
</gene>
<keyword evidence="9" id="KW-0333">Golgi apparatus</keyword>
<evidence type="ECO:0000256" key="14">
    <source>
        <dbReference type="ARBA" id="ARBA00042067"/>
    </source>
</evidence>
<evidence type="ECO:0000313" key="19">
    <source>
        <dbReference type="Proteomes" id="UP000298787"/>
    </source>
</evidence>
<evidence type="ECO:0000256" key="5">
    <source>
        <dbReference type="ARBA" id="ARBA00022703"/>
    </source>
</evidence>
<comment type="catalytic activity">
    <reaction evidence="15">
        <text>an N-acylsphing-4-enine + a 1,2-diacyl-sn-glycero-3-phosphoethanolamine = an N-acylsphing-4-enine 1-phosphoethanolamine + a 1,2-diacyl-sn-glycerol</text>
        <dbReference type="Rhea" id="RHEA:36079"/>
        <dbReference type="ChEBI" id="CHEBI:17815"/>
        <dbReference type="ChEBI" id="CHEBI:52639"/>
        <dbReference type="ChEBI" id="CHEBI:64612"/>
        <dbReference type="ChEBI" id="CHEBI:73203"/>
    </reaction>
    <physiologicalReaction direction="left-to-right" evidence="15">
        <dbReference type="Rhea" id="RHEA:36080"/>
    </physiologicalReaction>
</comment>
<dbReference type="GO" id="GO:0006665">
    <property type="term" value="P:sphingolipid metabolic process"/>
    <property type="evidence" value="ECO:0007669"/>
    <property type="project" value="UniProtKB-KW"/>
</dbReference>
<evidence type="ECO:0000256" key="16">
    <source>
        <dbReference type="SAM" id="SignalP"/>
    </source>
</evidence>
<keyword evidence="11" id="KW-0472">Membrane</keyword>
<sequence length="126" mass="14176">MSLCFSISTKTSSALLLLNMALSLKTPTYPLHCPLAKMKKVASWTAEDVSDWLSKEGIPEYIEALRQMDGPALLRLTEADFQKPPLSLVSCDGGQQLLERLETLRIENHIEAHKNGHANWARRWTT</sequence>
<dbReference type="GO" id="GO:0006915">
    <property type="term" value="P:apoptotic process"/>
    <property type="evidence" value="ECO:0007669"/>
    <property type="project" value="UniProtKB-KW"/>
</dbReference>
<proteinExistence type="inferred from homology"/>
<comment type="subcellular location">
    <subcellularLocation>
        <location evidence="1">Golgi apparatus membrane</location>
        <topology evidence="1">Multi-pass membrane protein</topology>
    </subcellularLocation>
</comment>
<reference evidence="18 19" key="1">
    <citation type="submission" date="2019-01" db="EMBL/GenBank/DDBJ databases">
        <title>Genome Assembly of Collichthys lucidus.</title>
        <authorList>
            <person name="Cai M."/>
            <person name="Xiao S."/>
        </authorList>
    </citation>
    <scope>NUCLEOTIDE SEQUENCE [LARGE SCALE GENOMIC DNA]</scope>
    <source>
        <strain evidence="18">JT15FE1705JMU</strain>
        <tissue evidence="18">Muscle</tissue>
    </source>
</reference>
<keyword evidence="5" id="KW-0053">Apoptosis</keyword>
<evidence type="ECO:0000256" key="8">
    <source>
        <dbReference type="ARBA" id="ARBA00022989"/>
    </source>
</evidence>
<dbReference type="EC" id="2.7.8.27" evidence="12"/>
<protein>
    <recommendedName>
        <fullName evidence="13">Phosphatidylcholine:ceramide cholinephosphotransferase 1</fullName>
        <ecNumber evidence="12">2.7.8.27</ecNumber>
    </recommendedName>
    <alternativeName>
        <fullName evidence="14">Sphingomyelin synthase 1</fullName>
    </alternativeName>
</protein>
<dbReference type="EMBL" id="CM014094">
    <property type="protein sequence ID" value="TKS85717.1"/>
    <property type="molecule type" value="Genomic_DNA"/>
</dbReference>
<keyword evidence="8" id="KW-1133">Transmembrane helix</keyword>
<evidence type="ECO:0000256" key="13">
    <source>
        <dbReference type="ARBA" id="ARBA00039805"/>
    </source>
</evidence>